<keyword evidence="4" id="KW-1185">Reference proteome</keyword>
<feature type="region of interest" description="Disordered" evidence="2">
    <location>
        <begin position="259"/>
        <end position="288"/>
    </location>
</feature>
<keyword evidence="1" id="KW-0175">Coiled coil</keyword>
<evidence type="ECO:0000313" key="3">
    <source>
        <dbReference type="EMBL" id="KAK8397216.1"/>
    </source>
</evidence>
<evidence type="ECO:0000313" key="4">
    <source>
        <dbReference type="Proteomes" id="UP001487740"/>
    </source>
</evidence>
<evidence type="ECO:0000256" key="2">
    <source>
        <dbReference type="SAM" id="MobiDB-lite"/>
    </source>
</evidence>
<protein>
    <submittedName>
        <fullName evidence="3">Uncharacterized protein</fullName>
    </submittedName>
</protein>
<accession>A0AAW0UBN4</accession>
<evidence type="ECO:0000256" key="1">
    <source>
        <dbReference type="SAM" id="Coils"/>
    </source>
</evidence>
<dbReference type="Proteomes" id="UP001487740">
    <property type="component" value="Unassembled WGS sequence"/>
</dbReference>
<proteinExistence type="predicted"/>
<sequence length="288" mass="31742">MMAGCSSDGGDGLQFCGVLPLLALSQAKLSSEEVMASRFVPPAVSPAEITTVEEVEVVREDPPPSLALSQAEALLQKIKARRTCLEEELAQINTQLADIISSNEELREEIKKTQERSKEDSLGHPQLLQTQRLRAGDLVKEIDQFQRGELKVLEEEVCDLRKAQHTTLEDLTSQTKLCEALLHCLRAKETQVYGEVWKLEDEATLLEGKGALWRQCEAASRKAGEEGRQRHQQTVAALQLVTQGFVEVTRRAEEVCVSLGPRHTLPQPSSPSHPLPQPPSPSQVSPSS</sequence>
<feature type="coiled-coil region" evidence="1">
    <location>
        <begin position="68"/>
        <end position="116"/>
    </location>
</feature>
<reference evidence="3 4" key="1">
    <citation type="submission" date="2023-03" db="EMBL/GenBank/DDBJ databases">
        <title>High-quality genome of Scylla paramamosain provides insights in environmental adaptation.</title>
        <authorList>
            <person name="Zhang L."/>
        </authorList>
    </citation>
    <scope>NUCLEOTIDE SEQUENCE [LARGE SCALE GENOMIC DNA]</scope>
    <source>
        <strain evidence="3">LZ_2023a</strain>
        <tissue evidence="3">Muscle</tissue>
    </source>
</reference>
<dbReference type="EMBL" id="JARAKH010000014">
    <property type="protein sequence ID" value="KAK8397216.1"/>
    <property type="molecule type" value="Genomic_DNA"/>
</dbReference>
<name>A0AAW0UBN4_SCYPA</name>
<organism evidence="3 4">
    <name type="scientific">Scylla paramamosain</name>
    <name type="common">Mud crab</name>
    <dbReference type="NCBI Taxonomy" id="85552"/>
    <lineage>
        <taxon>Eukaryota</taxon>
        <taxon>Metazoa</taxon>
        <taxon>Ecdysozoa</taxon>
        <taxon>Arthropoda</taxon>
        <taxon>Crustacea</taxon>
        <taxon>Multicrustacea</taxon>
        <taxon>Malacostraca</taxon>
        <taxon>Eumalacostraca</taxon>
        <taxon>Eucarida</taxon>
        <taxon>Decapoda</taxon>
        <taxon>Pleocyemata</taxon>
        <taxon>Brachyura</taxon>
        <taxon>Eubrachyura</taxon>
        <taxon>Portunoidea</taxon>
        <taxon>Portunidae</taxon>
        <taxon>Portuninae</taxon>
        <taxon>Scylla</taxon>
    </lineage>
</organism>
<comment type="caution">
    <text evidence="3">The sequence shown here is derived from an EMBL/GenBank/DDBJ whole genome shotgun (WGS) entry which is preliminary data.</text>
</comment>
<feature type="compositionally biased region" description="Pro residues" evidence="2">
    <location>
        <begin position="268"/>
        <end position="281"/>
    </location>
</feature>
<gene>
    <name evidence="3" type="ORF">O3P69_004734</name>
</gene>
<dbReference type="AlphaFoldDB" id="A0AAW0UBN4"/>